<sequence>MNKPAPKEPSMDEILSSIRQIIADDDAAATPRRPAFQAAPPMQAAPAKALSDQAERDLSDMLDDIEPLALSPSQIVEDEDDVVEGLSFDSILADTETKDDGPSLVEAEDVAFDMDDDLPSFDPAPTARASAPVVEPEPVAEFRPAPKPEPEPVAPEPVMARPSPLPDPTLTADMTEELLEPATRAAVRGSIGKLNALGIGNPGLTIEAMMRDMLRPMLKEWLDENLPSVVERMVEKELSRISRGE</sequence>
<protein>
    <recommendedName>
        <fullName evidence="4">Pole-organizing protein PopZ</fullName>
    </recommendedName>
</protein>
<dbReference type="STRING" id="429727.VE26_05790"/>
<keyword evidence="3" id="KW-1185">Reference proteome</keyword>
<feature type="compositionally biased region" description="Low complexity" evidence="1">
    <location>
        <begin position="28"/>
        <end position="49"/>
    </location>
</feature>
<accession>A0A0F5FKV6</accession>
<dbReference type="RefSeq" id="WP_046104132.1">
    <property type="nucleotide sequence ID" value="NZ_JZEY01000054.1"/>
</dbReference>
<dbReference type="OrthoDB" id="7189469at2"/>
<evidence type="ECO:0008006" key="4">
    <source>
        <dbReference type="Google" id="ProtNLM"/>
    </source>
</evidence>
<dbReference type="PATRIC" id="fig|429727.3.peg.1199"/>
<evidence type="ECO:0000313" key="3">
    <source>
        <dbReference type="Proteomes" id="UP000033649"/>
    </source>
</evidence>
<dbReference type="Proteomes" id="UP000033649">
    <property type="component" value="Unassembled WGS sequence"/>
</dbReference>
<proteinExistence type="predicted"/>
<evidence type="ECO:0000256" key="1">
    <source>
        <dbReference type="SAM" id="MobiDB-lite"/>
    </source>
</evidence>
<dbReference type="InterPro" id="IPR019632">
    <property type="entry name" value="DUF2497"/>
</dbReference>
<reference evidence="2 3" key="1">
    <citation type="submission" date="2015-03" db="EMBL/GenBank/DDBJ databases">
        <authorList>
            <person name="Hassan Y."/>
            <person name="Lepp D."/>
            <person name="Li X.-Z."/>
            <person name="Zhou T."/>
        </authorList>
    </citation>
    <scope>NUCLEOTIDE SEQUENCE [LARGE SCALE GENOMIC DNA]</scope>
    <source>
        <strain evidence="2 3">IPL18</strain>
    </source>
</reference>
<organism evidence="2 3">
    <name type="scientific">Devosia chinhatensis</name>
    <dbReference type="NCBI Taxonomy" id="429727"/>
    <lineage>
        <taxon>Bacteria</taxon>
        <taxon>Pseudomonadati</taxon>
        <taxon>Pseudomonadota</taxon>
        <taxon>Alphaproteobacteria</taxon>
        <taxon>Hyphomicrobiales</taxon>
        <taxon>Devosiaceae</taxon>
        <taxon>Devosia</taxon>
    </lineage>
</organism>
<feature type="region of interest" description="Disordered" evidence="1">
    <location>
        <begin position="24"/>
        <end position="62"/>
    </location>
</feature>
<dbReference type="AlphaFoldDB" id="A0A0F5FKV6"/>
<comment type="caution">
    <text evidence="2">The sequence shown here is derived from an EMBL/GenBank/DDBJ whole genome shotgun (WGS) entry which is preliminary data.</text>
</comment>
<feature type="region of interest" description="Disordered" evidence="1">
    <location>
        <begin position="114"/>
        <end position="168"/>
    </location>
</feature>
<evidence type="ECO:0000313" key="2">
    <source>
        <dbReference type="EMBL" id="KKB09438.1"/>
    </source>
</evidence>
<dbReference type="EMBL" id="JZEY01000054">
    <property type="protein sequence ID" value="KKB09438.1"/>
    <property type="molecule type" value="Genomic_DNA"/>
</dbReference>
<gene>
    <name evidence="2" type="ORF">VE26_05790</name>
</gene>
<dbReference type="Pfam" id="PF10691">
    <property type="entry name" value="DUF2497"/>
    <property type="match status" value="1"/>
</dbReference>
<name>A0A0F5FKV6_9HYPH</name>